<dbReference type="SUPFAM" id="SSF54373">
    <property type="entry name" value="FAD-linked reductases, C-terminal domain"/>
    <property type="match status" value="1"/>
</dbReference>
<evidence type="ECO:0000256" key="3">
    <source>
        <dbReference type="ARBA" id="ARBA00023002"/>
    </source>
</evidence>
<dbReference type="SUPFAM" id="SSF51905">
    <property type="entry name" value="FAD/NAD(P)-binding domain"/>
    <property type="match status" value="1"/>
</dbReference>
<dbReference type="InterPro" id="IPR051104">
    <property type="entry name" value="FAD_monoxygenase"/>
</dbReference>
<keyword evidence="2" id="KW-0274">FAD</keyword>
<reference evidence="5 6" key="1">
    <citation type="journal article" date="2014" name="PLoS Genet.">
        <title>Analysis of the Phlebiopsis gigantea genome, transcriptome and secretome provides insight into its pioneer colonization strategies of wood.</title>
        <authorList>
            <person name="Hori C."/>
            <person name="Ishida T."/>
            <person name="Igarashi K."/>
            <person name="Samejima M."/>
            <person name="Suzuki H."/>
            <person name="Master E."/>
            <person name="Ferreira P."/>
            <person name="Ruiz-Duenas F.J."/>
            <person name="Held B."/>
            <person name="Canessa P."/>
            <person name="Larrondo L.F."/>
            <person name="Schmoll M."/>
            <person name="Druzhinina I.S."/>
            <person name="Kubicek C.P."/>
            <person name="Gaskell J.A."/>
            <person name="Kersten P."/>
            <person name="St John F."/>
            <person name="Glasner J."/>
            <person name="Sabat G."/>
            <person name="Splinter BonDurant S."/>
            <person name="Syed K."/>
            <person name="Yadav J."/>
            <person name="Mgbeahuruike A.C."/>
            <person name="Kovalchuk A."/>
            <person name="Asiegbu F.O."/>
            <person name="Lackner G."/>
            <person name="Hoffmeister D."/>
            <person name="Rencoret J."/>
            <person name="Gutierrez A."/>
            <person name="Sun H."/>
            <person name="Lindquist E."/>
            <person name="Barry K."/>
            <person name="Riley R."/>
            <person name="Grigoriev I.V."/>
            <person name="Henrissat B."/>
            <person name="Kues U."/>
            <person name="Berka R.M."/>
            <person name="Martinez A.T."/>
            <person name="Covert S.F."/>
            <person name="Blanchette R.A."/>
            <person name="Cullen D."/>
        </authorList>
    </citation>
    <scope>NUCLEOTIDE SEQUENCE [LARGE SCALE GENOMIC DNA]</scope>
    <source>
        <strain evidence="5 6">11061_1 CR5-6</strain>
    </source>
</reference>
<sequence>MASKDFKVAIVGGGLCGLACAIALLKDGVDVDVYEAAEKFGDVGGGVGQGANALHVLEALGVLDDVREQAALSAGPVSQGQYHNFSNTGWFKFVSGLEGHEVLLDLTFSQYEAERVEPGFHRAVLVDALSKHIPAGRKHFHKRCVSISQPSSNEPVTIRFVDGTTASADVVLGTDGLKSIVRRFTTDTFGVDPDPWLKFSNKLCFRTLFPASKAVEAGITLDFHDRPICYVGKSNHIVAFTVKNGSIINVVASAESPDAPAGEDTFTPARKHTSSEELLAMYADWGSEVRKLLACGEGVTKWNINVVYPHLPPEKWTKGRVAILGDAAHAMLPHLGAGAGQGFEDAYLVGKLLGDPRTNLSNLESVLRAYATVRQPRAQKVWEESKRVADIYEERYDSINGEELHALWDYVWKYKLDDDVQRVRQLLVTEGIFEG</sequence>
<proteinExistence type="predicted"/>
<gene>
    <name evidence="5" type="ORF">PHLGIDRAFT_495217</name>
</gene>
<dbReference type="HOGENOM" id="CLU_009665_6_3_1"/>
<organism evidence="5 6">
    <name type="scientific">Phlebiopsis gigantea (strain 11061_1 CR5-6)</name>
    <name type="common">White-rot fungus</name>
    <name type="synonym">Peniophora gigantea</name>
    <dbReference type="NCBI Taxonomy" id="745531"/>
    <lineage>
        <taxon>Eukaryota</taxon>
        <taxon>Fungi</taxon>
        <taxon>Dikarya</taxon>
        <taxon>Basidiomycota</taxon>
        <taxon>Agaricomycotina</taxon>
        <taxon>Agaricomycetes</taxon>
        <taxon>Polyporales</taxon>
        <taxon>Phanerochaetaceae</taxon>
        <taxon>Phlebiopsis</taxon>
    </lineage>
</organism>
<dbReference type="AlphaFoldDB" id="A0A0C3S2P1"/>
<evidence type="ECO:0000256" key="2">
    <source>
        <dbReference type="ARBA" id="ARBA00022827"/>
    </source>
</evidence>
<dbReference type="EMBL" id="KN840594">
    <property type="protein sequence ID" value="KIP03927.1"/>
    <property type="molecule type" value="Genomic_DNA"/>
</dbReference>
<keyword evidence="1" id="KW-0285">Flavoprotein</keyword>
<evidence type="ECO:0000259" key="4">
    <source>
        <dbReference type="Pfam" id="PF01494"/>
    </source>
</evidence>
<name>A0A0C3S2P1_PHLG1</name>
<keyword evidence="6" id="KW-1185">Reference proteome</keyword>
<dbReference type="GO" id="GO:0071949">
    <property type="term" value="F:FAD binding"/>
    <property type="evidence" value="ECO:0007669"/>
    <property type="project" value="InterPro"/>
</dbReference>
<dbReference type="OrthoDB" id="417877at2759"/>
<evidence type="ECO:0000313" key="5">
    <source>
        <dbReference type="EMBL" id="KIP03927.1"/>
    </source>
</evidence>
<feature type="domain" description="FAD-binding" evidence="4">
    <location>
        <begin position="314"/>
        <end position="384"/>
    </location>
</feature>
<dbReference type="PRINTS" id="PR00420">
    <property type="entry name" value="RNGMNOXGNASE"/>
</dbReference>
<dbReference type="Proteomes" id="UP000053257">
    <property type="component" value="Unassembled WGS sequence"/>
</dbReference>
<dbReference type="PANTHER" id="PTHR46720">
    <property type="entry name" value="HYDROXYLASE, PUTATIVE (AFU_ORTHOLOGUE AFUA_3G01460)-RELATED"/>
    <property type="match status" value="1"/>
</dbReference>
<dbReference type="Pfam" id="PF01494">
    <property type="entry name" value="FAD_binding_3"/>
    <property type="match status" value="2"/>
</dbReference>
<feature type="domain" description="FAD-binding" evidence="4">
    <location>
        <begin position="6"/>
        <end position="183"/>
    </location>
</feature>
<dbReference type="InterPro" id="IPR036188">
    <property type="entry name" value="FAD/NAD-bd_sf"/>
</dbReference>
<dbReference type="GO" id="GO:0044550">
    <property type="term" value="P:secondary metabolite biosynthetic process"/>
    <property type="evidence" value="ECO:0007669"/>
    <property type="project" value="TreeGrafter"/>
</dbReference>
<keyword evidence="3" id="KW-0560">Oxidoreductase</keyword>
<evidence type="ECO:0000256" key="1">
    <source>
        <dbReference type="ARBA" id="ARBA00022630"/>
    </source>
</evidence>
<dbReference type="InterPro" id="IPR002938">
    <property type="entry name" value="FAD-bd"/>
</dbReference>
<dbReference type="Gene3D" id="3.50.50.60">
    <property type="entry name" value="FAD/NAD(P)-binding domain"/>
    <property type="match status" value="1"/>
</dbReference>
<accession>A0A0C3S2P1</accession>
<dbReference type="GO" id="GO:0016491">
    <property type="term" value="F:oxidoreductase activity"/>
    <property type="evidence" value="ECO:0007669"/>
    <property type="project" value="UniProtKB-KW"/>
</dbReference>
<dbReference type="STRING" id="745531.A0A0C3S2P1"/>
<evidence type="ECO:0000313" key="6">
    <source>
        <dbReference type="Proteomes" id="UP000053257"/>
    </source>
</evidence>
<protein>
    <recommendedName>
        <fullName evidence="4">FAD-binding domain-containing protein</fullName>
    </recommendedName>
</protein>
<dbReference type="PANTHER" id="PTHR46720:SF3">
    <property type="entry name" value="FAD-BINDING DOMAIN-CONTAINING PROTEIN-RELATED"/>
    <property type="match status" value="1"/>
</dbReference>